<dbReference type="Proteomes" id="UP000783686">
    <property type="component" value="Unassembled WGS sequence"/>
</dbReference>
<feature type="domain" description="Apple" evidence="3">
    <location>
        <begin position="945"/>
        <end position="1032"/>
    </location>
</feature>
<feature type="chain" id="PRO_5036220803" description="Apple domain-containing protein" evidence="2">
    <location>
        <begin position="20"/>
        <end position="1226"/>
    </location>
</feature>
<dbReference type="AlphaFoldDB" id="A0A811JSZ7"/>
<feature type="compositionally biased region" description="Polar residues" evidence="1">
    <location>
        <begin position="465"/>
        <end position="500"/>
    </location>
</feature>
<accession>A0A811JSZ7</accession>
<name>A0A811JSZ7_9BILA</name>
<protein>
    <recommendedName>
        <fullName evidence="3">Apple domain-containing protein</fullName>
    </recommendedName>
</protein>
<gene>
    <name evidence="4" type="ORF">BOKJ2_LOCUS1087</name>
</gene>
<feature type="domain" description="Apple" evidence="3">
    <location>
        <begin position="1041"/>
        <end position="1128"/>
    </location>
</feature>
<feature type="region of interest" description="Disordered" evidence="1">
    <location>
        <begin position="1140"/>
        <end position="1178"/>
    </location>
</feature>
<dbReference type="InterPro" id="IPR003609">
    <property type="entry name" value="Pan_app"/>
</dbReference>
<dbReference type="EMBL" id="CAJFDH010000001">
    <property type="protein sequence ID" value="CAD5206403.1"/>
    <property type="molecule type" value="Genomic_DNA"/>
</dbReference>
<keyword evidence="5" id="KW-1185">Reference proteome</keyword>
<feature type="region of interest" description="Disordered" evidence="1">
    <location>
        <begin position="517"/>
        <end position="551"/>
    </location>
</feature>
<reference evidence="4" key="1">
    <citation type="submission" date="2020-09" db="EMBL/GenBank/DDBJ databases">
        <authorList>
            <person name="Kikuchi T."/>
        </authorList>
    </citation>
    <scope>NUCLEOTIDE SEQUENCE</scope>
    <source>
        <strain evidence="4">SH1</strain>
    </source>
</reference>
<evidence type="ECO:0000256" key="1">
    <source>
        <dbReference type="SAM" id="MobiDB-lite"/>
    </source>
</evidence>
<dbReference type="Pfam" id="PF00024">
    <property type="entry name" value="PAN_1"/>
    <property type="match status" value="1"/>
</dbReference>
<feature type="region of interest" description="Disordered" evidence="1">
    <location>
        <begin position="582"/>
        <end position="605"/>
    </location>
</feature>
<proteinExistence type="predicted"/>
<feature type="signal peptide" evidence="2">
    <location>
        <begin position="1"/>
        <end position="19"/>
    </location>
</feature>
<feature type="compositionally biased region" description="Polar residues" evidence="1">
    <location>
        <begin position="412"/>
        <end position="458"/>
    </location>
</feature>
<sequence length="1226" mass="138479">MKVGVSVASLLWIPSILLALEDITDLDAMNVFIAQKFDPGDTTREKHKSNYRMAPTRKMNTEITVPPDNFDWAYQKLNETIFHQAVNFKTRNDDTYPSLPTFAFNDDPTPLTETDQPENKTISFRNRTLSLSASDDISGYIPRTTTREPFFVQESLQTTERIHRDTARYPLENRSYDEVDENTPPPPPPPDWAVKMMLSSKFDEVIASDNDVTEEPFEVTNALENALTSTLDDVVTTTDWSVSQATEVPTMKMYPWEMQRGDINVHDIAEGQPPSVANPTFMPVSIRTPKYKNEITDNVLIPQEMPSDVDLPKVYTIGPRLILPQLPTEPTRPIPPVAPPTLIMKPSYGERAGVSERPGYNERISYTEKPGYIDRPTPPPQDRNNFRPNFSVPQATPTFTIDDDLFNDGSRNDQFLSPTEYTQKPAPQSSLLQRPSLQNLQNPSHQNPSVRNQGSFSQKADFAPSDNNLTPSGNKKITQNPNYFTPTSFPSFIQEPTVTTEDYGRTDSFERLSTKAYNLPFGDSGPSRPPGTQIHESSGPPGIGFVSAPPSFGPHHVSVTVPPPTSTTPYYTEVLIPKHATSDFRGYSPDLRPRTSNPTTRPQTLEPFTKHLDHRVGVFGRGRTIPTKVYDPNKSSSYFSSVQDRSQMKLLNHQYPPLKLNRVTEKPKKHHDDPQFLQTTPAYNGAVVFRIPKPIKLSMSRAVKTMPVMVGMPKNYLHKRLGLTPQPFFHVPKQKDQKVKAWKSLGPLNWVPIGLGPPKRLGAVKLVPITTKTDNIEVEVLHDDTKQELCKIDDQVDDFQDIRDSHRDYVKKCFRRVKNCLLMDAVPLERRINYKEDQCINFCGHHPYCQSVAYSKVMSICDIFDKRNGTGPIRTVNYIGTTYYEALNSVALDCWRDGLNTLFYTKAPLPAVLVDSNDASGEEERRRQVTKATSNPVMIAPKDYCSTNQDVLLMKSVGFRIRAVGVIPLPQNSSETECVFSCLVNLARGHIPYKCSAASYSNEAGCLIYKSNPKAHQNLIPADSYTHYEKTCVSRSMVELCKGYPIVRQPQRVLLGFTSVTVKAGNLMDCLEMCFVDFQKNGGCKSVMFFYEEKESNCVFNNESAVTQPSYFTEENDSPVDYASFENCVEEVMKEVRHSSLRSQQYRHQETRKKQGKLRSSEKRVTVMSTTSATLPPPVMPRGVFLSVGGTKEISSTRHKLFMDNNNMRRHSRPLSRPHYTDEAFS</sequence>
<evidence type="ECO:0000313" key="4">
    <source>
        <dbReference type="EMBL" id="CAD5206403.1"/>
    </source>
</evidence>
<evidence type="ECO:0000313" key="5">
    <source>
        <dbReference type="Proteomes" id="UP000614601"/>
    </source>
</evidence>
<feature type="region of interest" description="Disordered" evidence="1">
    <location>
        <begin position="366"/>
        <end position="504"/>
    </location>
</feature>
<feature type="compositionally biased region" description="Basic and acidic residues" evidence="1">
    <location>
        <begin position="1147"/>
        <end position="1165"/>
    </location>
</feature>
<feature type="domain" description="Apple" evidence="3">
    <location>
        <begin position="813"/>
        <end position="888"/>
    </location>
</feature>
<dbReference type="SUPFAM" id="SSF57414">
    <property type="entry name" value="Hairpin loop containing domain-like"/>
    <property type="match status" value="2"/>
</dbReference>
<dbReference type="PROSITE" id="PS50948">
    <property type="entry name" value="PAN"/>
    <property type="match status" value="3"/>
</dbReference>
<evidence type="ECO:0000259" key="3">
    <source>
        <dbReference type="PROSITE" id="PS50948"/>
    </source>
</evidence>
<dbReference type="Proteomes" id="UP000614601">
    <property type="component" value="Unassembled WGS sequence"/>
</dbReference>
<keyword evidence="2" id="KW-0732">Signal</keyword>
<evidence type="ECO:0000256" key="2">
    <source>
        <dbReference type="SAM" id="SignalP"/>
    </source>
</evidence>
<feature type="compositionally biased region" description="Polar residues" evidence="1">
    <location>
        <begin position="382"/>
        <end position="399"/>
    </location>
</feature>
<dbReference type="Gene3D" id="3.50.4.10">
    <property type="entry name" value="Hepatocyte Growth Factor"/>
    <property type="match status" value="1"/>
</dbReference>
<dbReference type="CDD" id="cd01099">
    <property type="entry name" value="PAN_AP_HGF"/>
    <property type="match status" value="1"/>
</dbReference>
<dbReference type="EMBL" id="CAJFCW020000001">
    <property type="protein sequence ID" value="CAG9081631.1"/>
    <property type="molecule type" value="Genomic_DNA"/>
</dbReference>
<organism evidence="4 5">
    <name type="scientific">Bursaphelenchus okinawaensis</name>
    <dbReference type="NCBI Taxonomy" id="465554"/>
    <lineage>
        <taxon>Eukaryota</taxon>
        <taxon>Metazoa</taxon>
        <taxon>Ecdysozoa</taxon>
        <taxon>Nematoda</taxon>
        <taxon>Chromadorea</taxon>
        <taxon>Rhabditida</taxon>
        <taxon>Tylenchina</taxon>
        <taxon>Tylenchomorpha</taxon>
        <taxon>Aphelenchoidea</taxon>
        <taxon>Aphelenchoididae</taxon>
        <taxon>Bursaphelenchus</taxon>
    </lineage>
</organism>
<dbReference type="OrthoDB" id="5855977at2759"/>
<comment type="caution">
    <text evidence="4">The sequence shown here is derived from an EMBL/GenBank/DDBJ whole genome shotgun (WGS) entry which is preliminary data.</text>
</comment>
<feature type="compositionally biased region" description="Polar residues" evidence="1">
    <location>
        <begin position="594"/>
        <end position="603"/>
    </location>
</feature>
<dbReference type="SMART" id="SM00473">
    <property type="entry name" value="PAN_AP"/>
    <property type="match status" value="3"/>
</dbReference>